<dbReference type="InterPro" id="IPR052906">
    <property type="entry name" value="Type_IV_Methyl-Rstrct_Enzyme"/>
</dbReference>
<keyword evidence="2" id="KW-0540">Nuclease</keyword>
<keyword evidence="2" id="KW-0378">Hydrolase</keyword>
<dbReference type="GO" id="GO:0015666">
    <property type="term" value="F:restriction endodeoxyribonuclease activity"/>
    <property type="evidence" value="ECO:0007669"/>
    <property type="project" value="TreeGrafter"/>
</dbReference>
<dbReference type="InterPro" id="IPR011856">
    <property type="entry name" value="tRNA_endonuc-like_dom_sf"/>
</dbReference>
<name>A0A432P726_9HYPH</name>
<dbReference type="Gene3D" id="3.40.1350.10">
    <property type="match status" value="1"/>
</dbReference>
<gene>
    <name evidence="2" type="ORF">EFR84_05835</name>
</gene>
<dbReference type="EMBL" id="RJTJ01000004">
    <property type="protein sequence ID" value="RUM08464.1"/>
    <property type="molecule type" value="Genomic_DNA"/>
</dbReference>
<evidence type="ECO:0000259" key="1">
    <source>
        <dbReference type="Pfam" id="PF04471"/>
    </source>
</evidence>
<dbReference type="Proteomes" id="UP000278081">
    <property type="component" value="Unassembled WGS sequence"/>
</dbReference>
<accession>A0A432P726</accession>
<feature type="domain" description="Restriction endonuclease type IV Mrr" evidence="1">
    <location>
        <begin position="418"/>
        <end position="535"/>
    </location>
</feature>
<comment type="caution">
    <text evidence="2">The sequence shown here is derived from an EMBL/GenBank/DDBJ whole genome shotgun (WGS) entry which is preliminary data.</text>
</comment>
<dbReference type="Pfam" id="PF04471">
    <property type="entry name" value="Mrr_cat"/>
    <property type="match status" value="1"/>
</dbReference>
<proteinExistence type="predicted"/>
<evidence type="ECO:0000313" key="2">
    <source>
        <dbReference type="EMBL" id="RUM08464.1"/>
    </source>
</evidence>
<dbReference type="PANTHER" id="PTHR30015">
    <property type="entry name" value="MRR RESTRICTION SYSTEM PROTEIN"/>
    <property type="match status" value="1"/>
</dbReference>
<protein>
    <submittedName>
        <fullName evidence="2">Restriction endonuclease</fullName>
    </submittedName>
</protein>
<dbReference type="OrthoDB" id="9781481at2"/>
<dbReference type="AlphaFoldDB" id="A0A432P726"/>
<dbReference type="InterPro" id="IPR007560">
    <property type="entry name" value="Restrct_endonuc_IV_Mrr"/>
</dbReference>
<organism evidence="2 3">
    <name type="scientific">Rhizobium chutanense</name>
    <dbReference type="NCBI Taxonomy" id="2035448"/>
    <lineage>
        <taxon>Bacteria</taxon>
        <taxon>Pseudomonadati</taxon>
        <taxon>Pseudomonadota</taxon>
        <taxon>Alphaproteobacteria</taxon>
        <taxon>Hyphomicrobiales</taxon>
        <taxon>Rhizobiaceae</taxon>
        <taxon>Rhizobium/Agrobacterium group</taxon>
        <taxon>Rhizobium</taxon>
    </lineage>
</organism>
<sequence>MGELRAKYSANGQRILRYSIDFRHKVLDLHKEVSAAELFMLQSKVDALMSDWDKRYAEHLRKSALLAGKDAADQATIDAGLKIDALSTILAHTLRLDDRVNWESLKDFSEWKQTKWFTENKPDRMRYDEPVFQPPRIGFFEGLFGRKKVILADAYEAFERAHAEWKAKDIADQESVDRRLIEWGNRKRDFERQQAQQKQDFIDNQAFANAKVDALSKAVPTGDQQAVIEHASLVLDNSDYGDLFEQSFSIDYLTADKTLMVEYELPSPDNMPRLKAVRFVQATGEMKETYITEKEHKANFDSACYQICLRTIHELLEADEFGNIERVLFNGFSTYVDRSTGKDVRACIMSVLVGRSEFMAIDLSRVDPKSCFKSLKGVSASTLSALAPIPPVMEMDRNDRRFVEGRATVDAVSNETNLASMSWEDFEHLVRELFEKEFASRGGEVRVTQASNDGGVDAIAFDPDPISGGKIVIQAKRYTRTVGVSAVRDLYGTVLNEGASKGLLVTTADYGPDAHKFASGKPITLISGANLLHLLAKHGIQAKIDLREARKDLNLREFN</sequence>
<keyword evidence="2" id="KW-0255">Endonuclease</keyword>
<evidence type="ECO:0000313" key="3">
    <source>
        <dbReference type="Proteomes" id="UP000278081"/>
    </source>
</evidence>
<dbReference type="PANTHER" id="PTHR30015:SF7">
    <property type="entry name" value="TYPE IV METHYL-DIRECTED RESTRICTION ENZYME ECOKMRR"/>
    <property type="match status" value="1"/>
</dbReference>
<dbReference type="InterPro" id="IPR011335">
    <property type="entry name" value="Restrct_endonuc-II-like"/>
</dbReference>
<dbReference type="SUPFAM" id="SSF52980">
    <property type="entry name" value="Restriction endonuclease-like"/>
    <property type="match status" value="1"/>
</dbReference>
<dbReference type="GO" id="GO:0009307">
    <property type="term" value="P:DNA restriction-modification system"/>
    <property type="evidence" value="ECO:0007669"/>
    <property type="project" value="InterPro"/>
</dbReference>
<dbReference type="GO" id="GO:0003677">
    <property type="term" value="F:DNA binding"/>
    <property type="evidence" value="ECO:0007669"/>
    <property type="project" value="InterPro"/>
</dbReference>
<reference evidence="2 3" key="1">
    <citation type="submission" date="2018-11" db="EMBL/GenBank/DDBJ databases">
        <title>Rhizobium chutanense sp. nov., isolated from root nodules of Phaseolus vulgaris in China.</title>
        <authorList>
            <person name="Huo Y."/>
        </authorList>
    </citation>
    <scope>NUCLEOTIDE SEQUENCE [LARGE SCALE GENOMIC DNA]</scope>
    <source>
        <strain evidence="2 3">C16</strain>
    </source>
</reference>